<dbReference type="Gene3D" id="3.30.1370.10">
    <property type="entry name" value="K Homology domain, type 1"/>
    <property type="match status" value="1"/>
</dbReference>
<dbReference type="PANTHER" id="PTHR10288">
    <property type="entry name" value="KH DOMAIN CONTAINING RNA BINDING PROTEIN"/>
    <property type="match status" value="1"/>
</dbReference>
<dbReference type="CDD" id="cd22435">
    <property type="entry name" value="KH-I_NOVA_rpt1"/>
    <property type="match status" value="1"/>
</dbReference>
<organism evidence="5 6">
    <name type="scientific">Opisthorchis viverrini</name>
    <name type="common">Southeast Asian liver fluke</name>
    <dbReference type="NCBI Taxonomy" id="6198"/>
    <lineage>
        <taxon>Eukaryota</taxon>
        <taxon>Metazoa</taxon>
        <taxon>Spiralia</taxon>
        <taxon>Lophotrochozoa</taxon>
        <taxon>Platyhelminthes</taxon>
        <taxon>Trematoda</taxon>
        <taxon>Digenea</taxon>
        <taxon>Opisthorchiida</taxon>
        <taxon>Opisthorchiata</taxon>
        <taxon>Opisthorchiidae</taxon>
        <taxon>Opisthorchis</taxon>
    </lineage>
</organism>
<dbReference type="AlphaFoldDB" id="A0A1S8WHL9"/>
<dbReference type="PROSITE" id="PS50084">
    <property type="entry name" value="KH_TYPE_1"/>
    <property type="match status" value="1"/>
</dbReference>
<dbReference type="SUPFAM" id="SSF54791">
    <property type="entry name" value="Eukaryotic type KH-domain (KH-domain type I)"/>
    <property type="match status" value="1"/>
</dbReference>
<keyword evidence="1" id="KW-0677">Repeat</keyword>
<sequence>MQEDEGRLEEPDKSAPVSHTGRKRNDTIHMKILVPSGAVGAIIGKGGESIAHVQWETGARIKLSKPNDFYPGTMERVCLIQGTLDGVTRMHNYIMDRMLEKPECAGATGGQTLPGSTSLACPVRPTTGGAVIPTTVGTPSTISTTGQADFGASGAWPTVGGSRLPWGRHQQVGNYMPVCLRRLALILTDLGVAEYAVRNRQLSLLFDHSPKHPSS</sequence>
<keyword evidence="6" id="KW-1185">Reference proteome</keyword>
<reference evidence="5 6" key="1">
    <citation type="submission" date="2015-03" db="EMBL/GenBank/DDBJ databases">
        <title>Draft genome of the nematode, Opisthorchis viverrini.</title>
        <authorList>
            <person name="Mitreva M."/>
        </authorList>
    </citation>
    <scope>NUCLEOTIDE SEQUENCE [LARGE SCALE GENOMIC DNA]</scope>
    <source>
        <strain evidence="5">Khon Kaen</strain>
    </source>
</reference>
<feature type="domain" description="K Homology" evidence="4">
    <location>
        <begin position="26"/>
        <end position="99"/>
    </location>
</feature>
<gene>
    <name evidence="5" type="ORF">X801_10288</name>
</gene>
<protein>
    <submittedName>
        <fullName evidence="5">KH domain protein</fullName>
    </submittedName>
</protein>
<dbReference type="GO" id="GO:0003723">
    <property type="term" value="F:RNA binding"/>
    <property type="evidence" value="ECO:0007669"/>
    <property type="project" value="UniProtKB-UniRule"/>
</dbReference>
<name>A0A1S8WHL9_OPIVI</name>
<keyword evidence="2" id="KW-0694">RNA-binding</keyword>
<feature type="region of interest" description="Disordered" evidence="3">
    <location>
        <begin position="1"/>
        <end position="26"/>
    </location>
</feature>
<evidence type="ECO:0000259" key="4">
    <source>
        <dbReference type="SMART" id="SM00322"/>
    </source>
</evidence>
<feature type="compositionally biased region" description="Basic and acidic residues" evidence="3">
    <location>
        <begin position="1"/>
        <end position="13"/>
    </location>
</feature>
<dbReference type="InterPro" id="IPR004087">
    <property type="entry name" value="KH_dom"/>
</dbReference>
<accession>A0A1S8WHL9</accession>
<evidence type="ECO:0000313" key="5">
    <source>
        <dbReference type="EMBL" id="OON13927.1"/>
    </source>
</evidence>
<dbReference type="InterPro" id="IPR036612">
    <property type="entry name" value="KH_dom_type_1_sf"/>
</dbReference>
<dbReference type="SMART" id="SM00322">
    <property type="entry name" value="KH"/>
    <property type="match status" value="1"/>
</dbReference>
<dbReference type="InterPro" id="IPR047275">
    <property type="entry name" value="KH-I_NOVA_rpt1"/>
</dbReference>
<dbReference type="Pfam" id="PF00013">
    <property type="entry name" value="KH_1"/>
    <property type="match status" value="1"/>
</dbReference>
<evidence type="ECO:0000256" key="1">
    <source>
        <dbReference type="ARBA" id="ARBA00022737"/>
    </source>
</evidence>
<evidence type="ECO:0000313" key="6">
    <source>
        <dbReference type="Proteomes" id="UP000243686"/>
    </source>
</evidence>
<dbReference type="InterPro" id="IPR004088">
    <property type="entry name" value="KH_dom_type_1"/>
</dbReference>
<dbReference type="Proteomes" id="UP000243686">
    <property type="component" value="Unassembled WGS sequence"/>
</dbReference>
<proteinExistence type="predicted"/>
<evidence type="ECO:0000256" key="3">
    <source>
        <dbReference type="SAM" id="MobiDB-lite"/>
    </source>
</evidence>
<evidence type="ECO:0000256" key="2">
    <source>
        <dbReference type="PROSITE-ProRule" id="PRU00117"/>
    </source>
</evidence>
<dbReference type="EMBL" id="KV907000">
    <property type="protein sequence ID" value="OON13927.1"/>
    <property type="molecule type" value="Genomic_DNA"/>
</dbReference>